<feature type="signal peptide" evidence="2">
    <location>
        <begin position="1"/>
        <end position="20"/>
    </location>
</feature>
<evidence type="ECO:0000256" key="1">
    <source>
        <dbReference type="SAM" id="Phobius"/>
    </source>
</evidence>
<dbReference type="AlphaFoldDB" id="A0AAD9PLC3"/>
<gene>
    <name evidence="3" type="ORF">BdWA1_002198</name>
</gene>
<dbReference type="Proteomes" id="UP001214638">
    <property type="component" value="Unassembled WGS sequence"/>
</dbReference>
<dbReference type="EMBL" id="JALLKP010000002">
    <property type="protein sequence ID" value="KAK2196949.1"/>
    <property type="molecule type" value="Genomic_DNA"/>
</dbReference>
<organism evidence="3 4">
    <name type="scientific">Babesia duncani</name>
    <dbReference type="NCBI Taxonomy" id="323732"/>
    <lineage>
        <taxon>Eukaryota</taxon>
        <taxon>Sar</taxon>
        <taxon>Alveolata</taxon>
        <taxon>Apicomplexa</taxon>
        <taxon>Aconoidasida</taxon>
        <taxon>Piroplasmida</taxon>
        <taxon>Babesiidae</taxon>
        <taxon>Babesia</taxon>
    </lineage>
</organism>
<comment type="caution">
    <text evidence="3">The sequence shown here is derived from an EMBL/GenBank/DDBJ whole genome shotgun (WGS) entry which is preliminary data.</text>
</comment>
<sequence>MRVSSLAYALICIVIGHVQSSSGNLVNINVSDTTLKSISSDDYKTKVNTFTDLFGAGHCIRFIPRKQNKISIVKDNDAVIFDVSKLGNIMDLEVRHYYGKSIKLVTIIYTVEHNKIMKRYFINQSTKWLETNEKEFNTELKTIKIGITVDITKKESVTGLRYHKGKTMVNQVYERFTTIEGYYIESLKEGKNTISLINKSEESSSFDLYTIDSKVFIRVNVSNDINGASVLFFGNENNKWEQITHENFIGNVRLINENVGLDIRIKNDVNGITYMPPTAGDKMSIEWFHVLNGFNVTIIKDNGAKIWSDEDVYCHDVAIYAQDGKTILLIYAYDINNKPLVIVYTRQQNKWGAENPPLGRIARYFQLTFPRHMRIIYNSLVHLLDLALNFFYFITKKTRYY</sequence>
<proteinExistence type="predicted"/>
<evidence type="ECO:0000313" key="3">
    <source>
        <dbReference type="EMBL" id="KAK2196949.1"/>
    </source>
</evidence>
<protein>
    <recommendedName>
        <fullName evidence="5">Signal peptide-containing protein</fullName>
    </recommendedName>
</protein>
<dbReference type="KEGG" id="bdw:94336496"/>
<feature type="transmembrane region" description="Helical" evidence="1">
    <location>
        <begin position="375"/>
        <end position="394"/>
    </location>
</feature>
<keyword evidence="4" id="KW-1185">Reference proteome</keyword>
<dbReference type="GeneID" id="94336496"/>
<accession>A0AAD9PLC3</accession>
<evidence type="ECO:0008006" key="5">
    <source>
        <dbReference type="Google" id="ProtNLM"/>
    </source>
</evidence>
<name>A0AAD9PLC3_9APIC</name>
<keyword evidence="1" id="KW-1133">Transmembrane helix</keyword>
<keyword evidence="1" id="KW-0812">Transmembrane</keyword>
<reference evidence="3" key="1">
    <citation type="journal article" date="2023" name="Nat. Microbiol.">
        <title>Babesia duncani multi-omics identifies virulence factors and drug targets.</title>
        <authorList>
            <person name="Singh P."/>
            <person name="Lonardi S."/>
            <person name="Liang Q."/>
            <person name="Vydyam P."/>
            <person name="Khabirova E."/>
            <person name="Fang T."/>
            <person name="Gihaz S."/>
            <person name="Thekkiniath J."/>
            <person name="Munshi M."/>
            <person name="Abel S."/>
            <person name="Ciampossin L."/>
            <person name="Batugedara G."/>
            <person name="Gupta M."/>
            <person name="Lu X.M."/>
            <person name="Lenz T."/>
            <person name="Chakravarty S."/>
            <person name="Cornillot E."/>
            <person name="Hu Y."/>
            <person name="Ma W."/>
            <person name="Gonzalez L.M."/>
            <person name="Sanchez S."/>
            <person name="Estrada K."/>
            <person name="Sanchez-Flores A."/>
            <person name="Montero E."/>
            <person name="Harb O.S."/>
            <person name="Le Roch K.G."/>
            <person name="Mamoun C.B."/>
        </authorList>
    </citation>
    <scope>NUCLEOTIDE SEQUENCE</scope>
    <source>
        <strain evidence="3">WA1</strain>
    </source>
</reference>
<evidence type="ECO:0000313" key="4">
    <source>
        <dbReference type="Proteomes" id="UP001214638"/>
    </source>
</evidence>
<keyword evidence="2" id="KW-0732">Signal</keyword>
<dbReference type="RefSeq" id="XP_067803791.1">
    <property type="nucleotide sequence ID" value="XM_067947227.1"/>
</dbReference>
<evidence type="ECO:0000256" key="2">
    <source>
        <dbReference type="SAM" id="SignalP"/>
    </source>
</evidence>
<keyword evidence="1" id="KW-0472">Membrane</keyword>
<feature type="chain" id="PRO_5042172464" description="Signal peptide-containing protein" evidence="2">
    <location>
        <begin position="21"/>
        <end position="401"/>
    </location>
</feature>